<sequence>MLFTSLCFWVQEMKYDTLSRLPTFPNFEICIHSVSSLHFQISKYAYTQ</sequence>
<reference evidence="1" key="2">
    <citation type="journal article" date="2015" name="Data Brief">
        <title>Shoot transcriptome of the giant reed, Arundo donax.</title>
        <authorList>
            <person name="Barrero R.A."/>
            <person name="Guerrero F.D."/>
            <person name="Moolhuijzen P."/>
            <person name="Goolsby J.A."/>
            <person name="Tidwell J."/>
            <person name="Bellgard S.E."/>
            <person name="Bellgard M.I."/>
        </authorList>
    </citation>
    <scope>NUCLEOTIDE SEQUENCE</scope>
    <source>
        <tissue evidence="1">Shoot tissue taken approximately 20 cm above the soil surface</tissue>
    </source>
</reference>
<dbReference type="AlphaFoldDB" id="A0A0A8YLK1"/>
<protein>
    <submittedName>
        <fullName evidence="1">Uncharacterized protein</fullName>
    </submittedName>
</protein>
<reference evidence="1" key="1">
    <citation type="submission" date="2014-09" db="EMBL/GenBank/DDBJ databases">
        <authorList>
            <person name="Magalhaes I.L.F."/>
            <person name="Oliveira U."/>
            <person name="Santos F.R."/>
            <person name="Vidigal T.H.D.A."/>
            <person name="Brescovit A.D."/>
            <person name="Santos A.J."/>
        </authorList>
    </citation>
    <scope>NUCLEOTIDE SEQUENCE</scope>
    <source>
        <tissue evidence="1">Shoot tissue taken approximately 20 cm above the soil surface</tissue>
    </source>
</reference>
<name>A0A0A8YLK1_ARUDO</name>
<dbReference type="EMBL" id="GBRH01271432">
    <property type="protein sequence ID" value="JAD26463.1"/>
    <property type="molecule type" value="Transcribed_RNA"/>
</dbReference>
<accession>A0A0A8YLK1</accession>
<proteinExistence type="predicted"/>
<evidence type="ECO:0000313" key="1">
    <source>
        <dbReference type="EMBL" id="JAD26463.1"/>
    </source>
</evidence>
<organism evidence="1">
    <name type="scientific">Arundo donax</name>
    <name type="common">Giant reed</name>
    <name type="synonym">Donax arundinaceus</name>
    <dbReference type="NCBI Taxonomy" id="35708"/>
    <lineage>
        <taxon>Eukaryota</taxon>
        <taxon>Viridiplantae</taxon>
        <taxon>Streptophyta</taxon>
        <taxon>Embryophyta</taxon>
        <taxon>Tracheophyta</taxon>
        <taxon>Spermatophyta</taxon>
        <taxon>Magnoliopsida</taxon>
        <taxon>Liliopsida</taxon>
        <taxon>Poales</taxon>
        <taxon>Poaceae</taxon>
        <taxon>PACMAD clade</taxon>
        <taxon>Arundinoideae</taxon>
        <taxon>Arundineae</taxon>
        <taxon>Arundo</taxon>
    </lineage>
</organism>